<dbReference type="CDD" id="cd11386">
    <property type="entry name" value="MCP_signal"/>
    <property type="match status" value="1"/>
</dbReference>
<dbReference type="FunFam" id="1.10.287.950:FF:000001">
    <property type="entry name" value="Methyl-accepting chemotaxis sensory transducer"/>
    <property type="match status" value="1"/>
</dbReference>
<evidence type="ECO:0000256" key="2">
    <source>
        <dbReference type="ARBA" id="ARBA00023224"/>
    </source>
</evidence>
<keyword evidence="5" id="KW-0472">Membrane</keyword>
<feature type="domain" description="HAMP" evidence="7">
    <location>
        <begin position="219"/>
        <end position="271"/>
    </location>
</feature>
<keyword evidence="5" id="KW-1133">Transmembrane helix</keyword>
<dbReference type="EnsemblBacteria" id="AAR34086">
    <property type="protein sequence ID" value="AAR34086"/>
    <property type="gene ID" value="GSU0756"/>
</dbReference>
<dbReference type="RefSeq" id="WP_010941415.1">
    <property type="nucleotide sequence ID" value="NC_002939.5"/>
</dbReference>
<feature type="transmembrane region" description="Helical" evidence="5">
    <location>
        <begin position="196"/>
        <end position="218"/>
    </location>
</feature>
<evidence type="ECO:0000259" key="6">
    <source>
        <dbReference type="PROSITE" id="PS50111"/>
    </source>
</evidence>
<dbReference type="OrthoDB" id="9791237at2"/>
<organism evidence="8 9">
    <name type="scientific">Geobacter sulfurreducens (strain ATCC 51573 / DSM 12127 / PCA)</name>
    <dbReference type="NCBI Taxonomy" id="243231"/>
    <lineage>
        <taxon>Bacteria</taxon>
        <taxon>Pseudomonadati</taxon>
        <taxon>Thermodesulfobacteriota</taxon>
        <taxon>Desulfuromonadia</taxon>
        <taxon>Geobacterales</taxon>
        <taxon>Geobacteraceae</taxon>
        <taxon>Geobacter</taxon>
    </lineage>
</organism>
<proteinExistence type="inferred from homology"/>
<comment type="subcellular location">
    <subcellularLocation>
        <location evidence="1">Membrane</location>
    </subcellularLocation>
</comment>
<dbReference type="InterPro" id="IPR024478">
    <property type="entry name" value="HlyB_4HB_MCP"/>
</dbReference>
<evidence type="ECO:0000259" key="7">
    <source>
        <dbReference type="PROSITE" id="PS50885"/>
    </source>
</evidence>
<dbReference type="CDD" id="cd06225">
    <property type="entry name" value="HAMP"/>
    <property type="match status" value="1"/>
</dbReference>
<gene>
    <name evidence="8" type="primary">mcp40H-24</name>
    <name evidence="8" type="ordered locus">GSU0756</name>
</gene>
<keyword evidence="5" id="KW-0812">Transmembrane</keyword>
<dbReference type="EMBL" id="AE017180">
    <property type="protein sequence ID" value="AAR34086.1"/>
    <property type="molecule type" value="Genomic_DNA"/>
</dbReference>
<dbReference type="Gene3D" id="1.10.287.950">
    <property type="entry name" value="Methyl-accepting chemotaxis protein"/>
    <property type="match status" value="1"/>
</dbReference>
<dbReference type="Proteomes" id="UP000000577">
    <property type="component" value="Chromosome"/>
</dbReference>
<evidence type="ECO:0000256" key="4">
    <source>
        <dbReference type="PROSITE-ProRule" id="PRU00284"/>
    </source>
</evidence>
<comment type="similarity">
    <text evidence="3">Belongs to the methyl-accepting chemotaxis (MCP) protein family.</text>
</comment>
<dbReference type="AlphaFoldDB" id="Q74F53"/>
<dbReference type="GO" id="GO:0006935">
    <property type="term" value="P:chemotaxis"/>
    <property type="evidence" value="ECO:0000318"/>
    <property type="project" value="GO_Central"/>
</dbReference>
<dbReference type="GO" id="GO:0004888">
    <property type="term" value="F:transmembrane signaling receptor activity"/>
    <property type="evidence" value="ECO:0007669"/>
    <property type="project" value="InterPro"/>
</dbReference>
<dbReference type="GO" id="GO:0007165">
    <property type="term" value="P:signal transduction"/>
    <property type="evidence" value="ECO:0007669"/>
    <property type="project" value="UniProtKB-KW"/>
</dbReference>
<dbReference type="PANTHER" id="PTHR32089">
    <property type="entry name" value="METHYL-ACCEPTING CHEMOTAXIS PROTEIN MCPB"/>
    <property type="match status" value="1"/>
</dbReference>
<keyword evidence="2 4" id="KW-0807">Transducer</keyword>
<protein>
    <submittedName>
        <fullName evidence="8">Methyl-accepting chemotaxis sensory transducer, class 40H</fullName>
    </submittedName>
</protein>
<reference evidence="8 9" key="1">
    <citation type="journal article" date="2003" name="Science">
        <title>Genome of Geobacter sulfurreducens: metal reduction in subsurface environments.</title>
        <authorList>
            <person name="Methe B.A."/>
            <person name="Nelson K.E."/>
            <person name="Eisen J.A."/>
            <person name="Paulsen I.T."/>
            <person name="Nelson W."/>
            <person name="Heidelberg J.F."/>
            <person name="Wu D."/>
            <person name="Wu M."/>
            <person name="Ward N."/>
            <person name="Beanan M.J."/>
            <person name="Dodson R.J."/>
            <person name="Madupu R."/>
            <person name="Brinkac L.M."/>
            <person name="Daugherty S.C."/>
            <person name="DeBoy R.T."/>
            <person name="Durkin A.S."/>
            <person name="Gwinn M."/>
            <person name="Kolonay J.F."/>
            <person name="Sullivan S.A."/>
            <person name="Haft D.H."/>
            <person name="Selengut J."/>
            <person name="Davidsen T.M."/>
            <person name="Zafar N."/>
            <person name="White O."/>
            <person name="Tran B."/>
            <person name="Romero C."/>
            <person name="Forberger H.A."/>
            <person name="Weidman J."/>
            <person name="Khouri H."/>
            <person name="Feldblyum T.V."/>
            <person name="Utterback T.R."/>
            <person name="Van Aken S.E."/>
            <person name="Lovley D.R."/>
            <person name="Fraser C.M."/>
        </authorList>
    </citation>
    <scope>NUCLEOTIDE SEQUENCE [LARGE SCALE GENOMIC DNA]</scope>
    <source>
        <strain evidence="9">ATCC 51573 / DSM 12127 / PCA</strain>
    </source>
</reference>
<dbReference type="Pfam" id="PF00015">
    <property type="entry name" value="MCPsignal"/>
    <property type="match status" value="1"/>
</dbReference>
<evidence type="ECO:0000313" key="8">
    <source>
        <dbReference type="EMBL" id="AAR34086.1"/>
    </source>
</evidence>
<evidence type="ECO:0000256" key="5">
    <source>
        <dbReference type="SAM" id="Phobius"/>
    </source>
</evidence>
<dbReference type="SMART" id="SM00283">
    <property type="entry name" value="MA"/>
    <property type="match status" value="1"/>
</dbReference>
<dbReference type="PANTHER" id="PTHR32089:SF112">
    <property type="entry name" value="LYSOZYME-LIKE PROTEIN-RELATED"/>
    <property type="match status" value="1"/>
</dbReference>
<dbReference type="PROSITE" id="PS50111">
    <property type="entry name" value="CHEMOTAXIS_TRANSDUC_2"/>
    <property type="match status" value="1"/>
</dbReference>
<keyword evidence="9" id="KW-1185">Reference proteome</keyword>
<name>Q74F53_GEOSL</name>
<dbReference type="InterPro" id="IPR004089">
    <property type="entry name" value="MCPsignal_dom"/>
</dbReference>
<dbReference type="GO" id="GO:0016020">
    <property type="term" value="C:membrane"/>
    <property type="evidence" value="ECO:0007669"/>
    <property type="project" value="UniProtKB-SubCell"/>
</dbReference>
<evidence type="ECO:0000256" key="3">
    <source>
        <dbReference type="ARBA" id="ARBA00029447"/>
    </source>
</evidence>
<feature type="transmembrane region" description="Helical" evidence="5">
    <location>
        <begin position="13"/>
        <end position="32"/>
    </location>
</feature>
<dbReference type="SMART" id="SM00304">
    <property type="entry name" value="HAMP"/>
    <property type="match status" value="2"/>
</dbReference>
<feature type="domain" description="Methyl-accepting transducer" evidence="6">
    <location>
        <begin position="276"/>
        <end position="512"/>
    </location>
</feature>
<dbReference type="HOGENOM" id="CLU_000445_107_27_7"/>
<reference evidence="8 9" key="2">
    <citation type="journal article" date="2012" name="BMC Genomics">
        <title>Comparative genomic analysis of Geobacter sulfurreducens KN400, a strain with enhanced capacity for extracellular electron transfer and electricity production.</title>
        <authorList>
            <person name="Butler J.E."/>
            <person name="Young N.D."/>
            <person name="Aklujkar M."/>
            <person name="Lovley D.R."/>
        </authorList>
    </citation>
    <scope>NUCLEOTIDE SEQUENCE [LARGE SCALE GENOMIC DNA]</scope>
    <source>
        <strain evidence="9">ATCC 51573 / DSM 12127 / PCA</strain>
    </source>
</reference>
<dbReference type="STRING" id="243231.GSU0756"/>
<dbReference type="Pfam" id="PF12729">
    <property type="entry name" value="4HB_MCP_1"/>
    <property type="match status" value="1"/>
</dbReference>
<dbReference type="InterPro" id="IPR004090">
    <property type="entry name" value="Chemotax_Me-accpt_rcpt"/>
</dbReference>
<accession>Q74F53</accession>
<evidence type="ECO:0000313" key="9">
    <source>
        <dbReference type="Proteomes" id="UP000000577"/>
    </source>
</evidence>
<dbReference type="SMR" id="Q74F53"/>
<dbReference type="PRINTS" id="PR00260">
    <property type="entry name" value="CHEMTRNSDUCR"/>
</dbReference>
<dbReference type="PROSITE" id="PS50885">
    <property type="entry name" value="HAMP"/>
    <property type="match status" value="1"/>
</dbReference>
<dbReference type="InParanoid" id="Q74F53"/>
<dbReference type="PATRIC" id="fig|243231.5.peg.752"/>
<sequence length="549" mass="57566">MAAWQSLKVKYKIFTLILVCCVGLIAVGLLGFGGMRSMGKSLGELNEEQKSVATLSAMKNDFLEMRLAIVYMLALTDSAKLAEKERDFGAAAARIKERLASLEHHNFAAEEKKKITEFRDGYEAYLAEGTKSAAMAKAAAETGNAAGREEAVRYAVTTAAPLYNKPAQALAELVEISIKEGGEVYDADMASYRRSVLVMGVILMVVVAVSAVAGLAIASSISGPLNRILEVLQRVAAGDLTARAEIDSRDEMGLLGRELNVTAEKIGKIIGQLAQAAGSVASASAQLHATAEQMATASEEVAAQAETIATAGEEMAATSNDIAHNCVTAAEGSTQANDAAEGGAQVVQAAIAAMDRIAERVHASAKTVEGLGVRSEEIGEIIGTIEDIADQTNLLALNAAIEAARAGEQGRGFAVVADEVRALAERTSKATRQISEMIRAIQHDTQSAVHSMEEGVSDVQAGTAEAARSGQALQMILAKIGDVTNQISQIATAAEEQTATTGEISNNMHQISQVVQDTARGAQDTVAAANSLSRLSEDMQGMVQQFRLA</sequence>
<dbReference type="eggNOG" id="COG0840">
    <property type="taxonomic scope" value="Bacteria"/>
</dbReference>
<dbReference type="FunCoup" id="Q74F53">
    <property type="interactions" value="201"/>
</dbReference>
<evidence type="ECO:0000256" key="1">
    <source>
        <dbReference type="ARBA" id="ARBA00004370"/>
    </source>
</evidence>
<dbReference type="SUPFAM" id="SSF58104">
    <property type="entry name" value="Methyl-accepting chemotaxis protein (MCP) signaling domain"/>
    <property type="match status" value="1"/>
</dbReference>
<dbReference type="InterPro" id="IPR003660">
    <property type="entry name" value="HAMP_dom"/>
</dbReference>
<dbReference type="KEGG" id="gsu:GSU0756"/>
<dbReference type="Pfam" id="PF00672">
    <property type="entry name" value="HAMP"/>
    <property type="match status" value="1"/>
</dbReference>